<evidence type="ECO:0000256" key="7">
    <source>
        <dbReference type="SAM" id="Phobius"/>
    </source>
</evidence>
<keyword evidence="5 7" id="KW-0472">Membrane</keyword>
<evidence type="ECO:0000256" key="3">
    <source>
        <dbReference type="ARBA" id="ARBA00022692"/>
    </source>
</evidence>
<comment type="caution">
    <text evidence="8">The sequence shown here is derived from an EMBL/GenBank/DDBJ whole genome shotgun (WGS) entry which is preliminary data.</text>
</comment>
<dbReference type="PANTHER" id="PTHR21716:SF62">
    <property type="entry name" value="TRANSPORT PROTEIN YDBI-RELATED"/>
    <property type="match status" value="1"/>
</dbReference>
<feature type="transmembrane region" description="Helical" evidence="7">
    <location>
        <begin position="246"/>
        <end position="272"/>
    </location>
</feature>
<feature type="transmembrane region" description="Helical" evidence="7">
    <location>
        <begin position="292"/>
        <end position="322"/>
    </location>
</feature>
<feature type="compositionally biased region" description="Basic and acidic residues" evidence="6">
    <location>
        <begin position="370"/>
        <end position="393"/>
    </location>
</feature>
<evidence type="ECO:0000256" key="1">
    <source>
        <dbReference type="ARBA" id="ARBA00004141"/>
    </source>
</evidence>
<keyword evidence="3 7" id="KW-0812">Transmembrane</keyword>
<organism evidence="8 9">
    <name type="scientific">Roseofilum capinflatum BLCC-M114</name>
    <dbReference type="NCBI Taxonomy" id="3022440"/>
    <lineage>
        <taxon>Bacteria</taxon>
        <taxon>Bacillati</taxon>
        <taxon>Cyanobacteriota</taxon>
        <taxon>Cyanophyceae</taxon>
        <taxon>Desertifilales</taxon>
        <taxon>Desertifilaceae</taxon>
        <taxon>Roseofilum</taxon>
        <taxon>Roseofilum capinflatum</taxon>
    </lineage>
</organism>
<name>A0ABT7BCR5_9CYAN</name>
<dbReference type="EMBL" id="JAQOSO010000117">
    <property type="protein sequence ID" value="MDJ1176982.1"/>
    <property type="molecule type" value="Genomic_DNA"/>
</dbReference>
<comment type="subcellular location">
    <subcellularLocation>
        <location evidence="1">Membrane</location>
        <topology evidence="1">Multi-pass membrane protein</topology>
    </subcellularLocation>
</comment>
<dbReference type="Pfam" id="PF01594">
    <property type="entry name" value="AI-2E_transport"/>
    <property type="match status" value="1"/>
</dbReference>
<evidence type="ECO:0000256" key="4">
    <source>
        <dbReference type="ARBA" id="ARBA00022989"/>
    </source>
</evidence>
<evidence type="ECO:0000313" key="8">
    <source>
        <dbReference type="EMBL" id="MDJ1176982.1"/>
    </source>
</evidence>
<sequence length="393" mass="43621">MTLGQLLGFFSLVASLYILWTIRGILLLLFTAIVLATALNRGVRLVQKFGLSRGLSVLVTISVTFLCFLLFYWIIVPPFIEQFQILINLIPTGIEQLRILLYQWRANTPPWLPEPPDLSSGFQQIQPFLTQVFGNFYSFFSNSVIAVGQFLLVIVLTLMFLGDPLSYRRALVRLFPSFYRRRADSILSECEIALDNWFGGIILNSLFIGTLSFIGLSIIGVRLVLAHALLAGLLNFIPNIGPTLSVVLPMTVALLDTGGFLKAGAVLILYVVVQQVESYWLTPTVMAKQVSLLPAATLLAQITCLQLFGIIGLFLALPLAVIAQVWIKRLLIEDILDQWVLENPNSHLATILQGSAEDIEDNEQQALPGSEDRERLSSEPDSSENRGEGTQDN</sequence>
<feature type="transmembrane region" description="Helical" evidence="7">
    <location>
        <begin position="6"/>
        <end position="39"/>
    </location>
</feature>
<feature type="transmembrane region" description="Helical" evidence="7">
    <location>
        <begin position="51"/>
        <end position="75"/>
    </location>
</feature>
<evidence type="ECO:0000256" key="2">
    <source>
        <dbReference type="ARBA" id="ARBA00009773"/>
    </source>
</evidence>
<feature type="transmembrane region" description="Helical" evidence="7">
    <location>
        <begin position="144"/>
        <end position="165"/>
    </location>
</feature>
<keyword evidence="4 7" id="KW-1133">Transmembrane helix</keyword>
<dbReference type="RefSeq" id="WP_283769250.1">
    <property type="nucleotide sequence ID" value="NZ_JAQOSO010000117.1"/>
</dbReference>
<reference evidence="8 9" key="1">
    <citation type="submission" date="2023-01" db="EMBL/GenBank/DDBJ databases">
        <title>Novel diversity within Roseofilum (Cyanobacteria; Desertifilaceae) from marine benthic mats with descriptions of four novel species.</title>
        <authorList>
            <person name="Wang Y."/>
            <person name="Berthold D.E."/>
            <person name="Hu J."/>
            <person name="Lefler F.W."/>
            <person name="Laughinghouse H.D. IV."/>
        </authorList>
    </citation>
    <scope>NUCLEOTIDE SEQUENCE [LARGE SCALE GENOMIC DNA]</scope>
    <source>
        <strain evidence="8 9">BLCC-M114</strain>
    </source>
</reference>
<accession>A0ABT7BCR5</accession>
<proteinExistence type="inferred from homology"/>
<evidence type="ECO:0000313" key="9">
    <source>
        <dbReference type="Proteomes" id="UP001235849"/>
    </source>
</evidence>
<dbReference type="InterPro" id="IPR002549">
    <property type="entry name" value="AI-2E-like"/>
</dbReference>
<dbReference type="Proteomes" id="UP001235849">
    <property type="component" value="Unassembled WGS sequence"/>
</dbReference>
<comment type="similarity">
    <text evidence="2">Belongs to the autoinducer-2 exporter (AI-2E) (TC 2.A.86) family.</text>
</comment>
<keyword evidence="9" id="KW-1185">Reference proteome</keyword>
<dbReference type="PANTHER" id="PTHR21716">
    <property type="entry name" value="TRANSMEMBRANE PROTEIN"/>
    <property type="match status" value="1"/>
</dbReference>
<gene>
    <name evidence="8" type="ORF">PMG25_23095</name>
</gene>
<protein>
    <submittedName>
        <fullName evidence="8">AI-2E family transporter</fullName>
    </submittedName>
</protein>
<evidence type="ECO:0000256" key="5">
    <source>
        <dbReference type="ARBA" id="ARBA00023136"/>
    </source>
</evidence>
<evidence type="ECO:0000256" key="6">
    <source>
        <dbReference type="SAM" id="MobiDB-lite"/>
    </source>
</evidence>
<feature type="region of interest" description="Disordered" evidence="6">
    <location>
        <begin position="356"/>
        <end position="393"/>
    </location>
</feature>